<organism evidence="2 3">
    <name type="scientific">Psychrobacter pacificensis</name>
    <dbReference type="NCBI Taxonomy" id="112002"/>
    <lineage>
        <taxon>Bacteria</taxon>
        <taxon>Pseudomonadati</taxon>
        <taxon>Pseudomonadota</taxon>
        <taxon>Gammaproteobacteria</taxon>
        <taxon>Moraxellales</taxon>
        <taxon>Moraxellaceae</taxon>
        <taxon>Psychrobacter</taxon>
    </lineage>
</organism>
<dbReference type="SUPFAM" id="SSF46955">
    <property type="entry name" value="Putative DNA-binding domain"/>
    <property type="match status" value="1"/>
</dbReference>
<keyword evidence="4" id="KW-1185">Reference proteome</keyword>
<evidence type="ECO:0008006" key="5">
    <source>
        <dbReference type="Google" id="ProtNLM"/>
    </source>
</evidence>
<evidence type="ECO:0000313" key="3">
    <source>
        <dbReference type="Proteomes" id="UP000198501"/>
    </source>
</evidence>
<reference evidence="1" key="4">
    <citation type="submission" date="2023-01" db="EMBL/GenBank/DDBJ databases">
        <title>Draft genome sequence of Psychrobacter pacificensis strain NBRC 103191.</title>
        <authorList>
            <person name="Sun Q."/>
            <person name="Mori K."/>
        </authorList>
    </citation>
    <scope>NUCLEOTIDE SEQUENCE</scope>
    <source>
        <strain evidence="1">NBRC 103191</strain>
    </source>
</reference>
<dbReference type="EMBL" id="BSOK01000006">
    <property type="protein sequence ID" value="GLR27940.1"/>
    <property type="molecule type" value="Genomic_DNA"/>
</dbReference>
<protein>
    <recommendedName>
        <fullName evidence="5">Helix-turn-helix</fullName>
    </recommendedName>
</protein>
<dbReference type="AlphaFoldDB" id="A0A1G6YBK1"/>
<name>A0A1G6YBK1_9GAMM</name>
<evidence type="ECO:0000313" key="2">
    <source>
        <dbReference type="EMBL" id="SDD87107.1"/>
    </source>
</evidence>
<dbReference type="EMBL" id="FNAL01000011">
    <property type="protein sequence ID" value="SDD87107.1"/>
    <property type="molecule type" value="Genomic_DNA"/>
</dbReference>
<sequence length="176" mass="20064">MRQNSYGANSWINKNITTAFIGASILATTPAYAFKKSTSYDNSRYIIDKMSQASGSSINVKYNTRQSQLSTIKEYFDLSDEELAKLVGVSRKTLYNWEKQGISKEKDRQRVFELSVIAEDWSYNKLPTDKEKLFTPILGSTSVMQMLTDEKLDREKIIFAGRRLAHQSLTPELGLI</sequence>
<proteinExistence type="predicted"/>
<dbReference type="Proteomes" id="UP001156645">
    <property type="component" value="Unassembled WGS sequence"/>
</dbReference>
<reference evidence="2 3" key="2">
    <citation type="submission" date="2016-10" db="EMBL/GenBank/DDBJ databases">
        <authorList>
            <person name="de Groot N.N."/>
        </authorList>
    </citation>
    <scope>NUCLEOTIDE SEQUENCE [LARGE SCALE GENOMIC DNA]</scope>
    <source>
        <strain evidence="2 3">DSM 23406</strain>
    </source>
</reference>
<dbReference type="Gene3D" id="1.10.10.60">
    <property type="entry name" value="Homeodomain-like"/>
    <property type="match status" value="1"/>
</dbReference>
<dbReference type="Proteomes" id="UP000198501">
    <property type="component" value="Unassembled WGS sequence"/>
</dbReference>
<dbReference type="RefSeq" id="WP_093070207.1">
    <property type="nucleotide sequence ID" value="NZ_BSOK01000006.1"/>
</dbReference>
<dbReference type="GeneID" id="300922791"/>
<evidence type="ECO:0000313" key="1">
    <source>
        <dbReference type="EMBL" id="GLR27940.1"/>
    </source>
</evidence>
<evidence type="ECO:0000313" key="4">
    <source>
        <dbReference type="Proteomes" id="UP001156645"/>
    </source>
</evidence>
<dbReference type="InterPro" id="IPR009061">
    <property type="entry name" value="DNA-bd_dom_put_sf"/>
</dbReference>
<gene>
    <name evidence="1" type="ORF">GCM10007915_01780</name>
    <name evidence="2" type="ORF">SAMN05660405_01608</name>
</gene>
<reference evidence="1" key="1">
    <citation type="journal article" date="2014" name="Int. J. Syst. Evol. Microbiol.">
        <title>Complete genome of a new Firmicutes species belonging to the dominant human colonic microbiota ('Ruminococcus bicirculans') reveals two chromosomes and a selective capacity to utilize plant glucans.</title>
        <authorList>
            <consortium name="NISC Comparative Sequencing Program"/>
            <person name="Wegmann U."/>
            <person name="Louis P."/>
            <person name="Goesmann A."/>
            <person name="Henrissat B."/>
            <person name="Duncan S.H."/>
            <person name="Flint H.J."/>
        </authorList>
    </citation>
    <scope>NUCLEOTIDE SEQUENCE</scope>
    <source>
        <strain evidence="1">NBRC 103191</strain>
    </source>
</reference>
<reference evidence="4" key="3">
    <citation type="journal article" date="2019" name="Int. J. Syst. Evol. Microbiol.">
        <title>The Global Catalogue of Microorganisms (GCM) 10K type strain sequencing project: providing services to taxonomists for standard genome sequencing and annotation.</title>
        <authorList>
            <consortium name="The Broad Institute Genomics Platform"/>
            <consortium name="The Broad Institute Genome Sequencing Center for Infectious Disease"/>
            <person name="Wu L."/>
            <person name="Ma J."/>
        </authorList>
    </citation>
    <scope>NUCLEOTIDE SEQUENCE [LARGE SCALE GENOMIC DNA]</scope>
    <source>
        <strain evidence="4">NBRC 103191</strain>
    </source>
</reference>
<accession>A0A1G6YBK1</accession>